<evidence type="ECO:0000256" key="5">
    <source>
        <dbReference type="ARBA" id="ARBA00023136"/>
    </source>
</evidence>
<evidence type="ECO:0000256" key="4">
    <source>
        <dbReference type="ARBA" id="ARBA00022989"/>
    </source>
</evidence>
<evidence type="ECO:0000313" key="7">
    <source>
        <dbReference type="EMBL" id="OPA79303.1"/>
    </source>
</evidence>
<gene>
    <name evidence="6" type="primary">mprF</name>
    <name evidence="7" type="ORF">BVG16_09455</name>
</gene>
<keyword evidence="4 6" id="KW-1133">Transmembrane helix</keyword>
<dbReference type="STRING" id="1324314.BVG16_09455"/>
<keyword evidence="6" id="KW-0046">Antibiotic resistance</keyword>
<dbReference type="GO" id="GO:0006629">
    <property type="term" value="P:lipid metabolic process"/>
    <property type="evidence" value="ECO:0007669"/>
    <property type="project" value="UniProtKB-KW"/>
</dbReference>
<dbReference type="EMBL" id="MSZX01000003">
    <property type="protein sequence ID" value="OPA79303.1"/>
    <property type="molecule type" value="Genomic_DNA"/>
</dbReference>
<feature type="transmembrane region" description="Helical" evidence="6">
    <location>
        <begin position="119"/>
        <end position="138"/>
    </location>
</feature>
<keyword evidence="6" id="KW-0808">Transferase</keyword>
<sequence>MKKKIAKLSIQILISGFFLWLAFRHVVWGDIITAFSLIDVKYVIIGTVLQSTSFFIRASRWQYLLSPVKKISYGSSYQVMTISYAANNLIPLRAGDILRAVLIGNKEKISKVASFSSVILERVADGLTMLIFLIIGFVNLHTESLWLTRLMYLSILVFVTCIVFIVILCKYQQSFIHFLGRMISKKSEKLADTATRFMQNFLVAFQVVQSKSMLVKILVSSLLIWGLEASLFMMIAKSFGISEHVFLLGIVSVAIVNLGIMIPSSPGYVGTFEFFCTLSLGLFMIHSSQSASFSILVHVSQYIPITVIGCIMWLSLTLSNKSSRQRIETIKDESV</sequence>
<name>A0A1T2XI25_9BACL</name>
<keyword evidence="2" id="KW-1003">Cell membrane</keyword>
<dbReference type="PANTHER" id="PTHR39087:SF2">
    <property type="entry name" value="UPF0104 MEMBRANE PROTEIN MJ1595"/>
    <property type="match status" value="1"/>
</dbReference>
<dbReference type="Proteomes" id="UP000190188">
    <property type="component" value="Unassembled WGS sequence"/>
</dbReference>
<dbReference type="Pfam" id="PF03706">
    <property type="entry name" value="LPG_synthase_TM"/>
    <property type="match status" value="1"/>
</dbReference>
<feature type="transmembrane region" description="Helical" evidence="6">
    <location>
        <begin position="245"/>
        <end position="262"/>
    </location>
</feature>
<keyword evidence="3 6" id="KW-0812">Transmembrane</keyword>
<keyword evidence="6" id="KW-0443">Lipid metabolism</keyword>
<keyword evidence="8" id="KW-1185">Reference proteome</keyword>
<evidence type="ECO:0000256" key="3">
    <source>
        <dbReference type="ARBA" id="ARBA00022692"/>
    </source>
</evidence>
<evidence type="ECO:0000256" key="1">
    <source>
        <dbReference type="ARBA" id="ARBA00004651"/>
    </source>
</evidence>
<comment type="subcellular location">
    <subcellularLocation>
        <location evidence="1 6">Cell membrane</location>
        <topology evidence="1 6">Multi-pass membrane protein</topology>
    </subcellularLocation>
</comment>
<dbReference type="GO" id="GO:0005886">
    <property type="term" value="C:plasma membrane"/>
    <property type="evidence" value="ECO:0007669"/>
    <property type="project" value="UniProtKB-SubCell"/>
</dbReference>
<accession>A0A1T2XI25</accession>
<feature type="transmembrane region" description="Helical" evidence="6">
    <location>
        <begin position="150"/>
        <end position="169"/>
    </location>
</feature>
<comment type="function">
    <text evidence="6">Catalyzes the transfer of a lysyl group from L-lysyl-tRNA(Lys) to membrane-bound phosphatidylglycerol (PG), which produces lysylphosphatidylglycerol (LPG), a major component of the bacterial membrane with a positive net charge. LPG synthesis contributes to bacterial virulence as it is involved in the resistance mechanism against cationic antimicrobial peptides (CAMP) produces by the host's immune system (defensins, cathelicidins) and by the competing microorganisms.</text>
</comment>
<evidence type="ECO:0000256" key="6">
    <source>
        <dbReference type="RuleBase" id="RU363042"/>
    </source>
</evidence>
<reference evidence="7 8" key="1">
    <citation type="submission" date="2017-01" db="EMBL/GenBank/DDBJ databases">
        <title>Genome analysis of Paenibacillus selenitrireducens ES3-24.</title>
        <authorList>
            <person name="Xu D."/>
            <person name="Yao R."/>
            <person name="Zheng S."/>
        </authorList>
    </citation>
    <scope>NUCLEOTIDE SEQUENCE [LARGE SCALE GENOMIC DNA]</scope>
    <source>
        <strain evidence="7 8">ES3-24</strain>
    </source>
</reference>
<comment type="catalytic activity">
    <reaction evidence="6">
        <text>L-lysyl-tRNA(Lys) + a 1,2-diacyl-sn-glycero-3-phospho-(1'-sn-glycerol) = a 1,2-diacyl-sn-glycero-3-phospho-1'-(3'-O-L-lysyl)-sn-glycerol + tRNA(Lys)</text>
        <dbReference type="Rhea" id="RHEA:10668"/>
        <dbReference type="Rhea" id="RHEA-COMP:9696"/>
        <dbReference type="Rhea" id="RHEA-COMP:9697"/>
        <dbReference type="ChEBI" id="CHEBI:64716"/>
        <dbReference type="ChEBI" id="CHEBI:75792"/>
        <dbReference type="ChEBI" id="CHEBI:78442"/>
        <dbReference type="ChEBI" id="CHEBI:78529"/>
        <dbReference type="EC" id="2.3.2.3"/>
    </reaction>
</comment>
<dbReference type="AlphaFoldDB" id="A0A1T2XI25"/>
<dbReference type="RefSeq" id="WP_078498301.1">
    <property type="nucleotide sequence ID" value="NZ_MSZX01000003.1"/>
</dbReference>
<dbReference type="InterPro" id="IPR022791">
    <property type="entry name" value="L-PG_synthase/AglD"/>
</dbReference>
<dbReference type="NCBIfam" id="TIGR00374">
    <property type="entry name" value="flippase-like domain"/>
    <property type="match status" value="1"/>
</dbReference>
<dbReference type="GO" id="GO:0046677">
    <property type="term" value="P:response to antibiotic"/>
    <property type="evidence" value="ECO:0007669"/>
    <property type="project" value="UniProtKB-KW"/>
</dbReference>
<dbReference type="GO" id="GO:0050071">
    <property type="term" value="F:phosphatidylglycerol lysyltransferase activity"/>
    <property type="evidence" value="ECO:0007669"/>
    <property type="project" value="UniProtKB-EC"/>
</dbReference>
<organism evidence="7 8">
    <name type="scientific">Paenibacillus selenitireducens</name>
    <dbReference type="NCBI Taxonomy" id="1324314"/>
    <lineage>
        <taxon>Bacteria</taxon>
        <taxon>Bacillati</taxon>
        <taxon>Bacillota</taxon>
        <taxon>Bacilli</taxon>
        <taxon>Bacillales</taxon>
        <taxon>Paenibacillaceae</taxon>
        <taxon>Paenibacillus</taxon>
    </lineage>
</organism>
<comment type="caution">
    <text evidence="7">The sequence shown here is derived from an EMBL/GenBank/DDBJ whole genome shotgun (WGS) entry which is preliminary data.</text>
</comment>
<protein>
    <recommendedName>
        <fullName evidence="6">Phosphatidylglycerol lysyltransferase</fullName>
        <ecNumber evidence="6">2.3.2.3</ecNumber>
    </recommendedName>
    <alternativeName>
        <fullName evidence="6">Lysylphosphatidylglycerol synthase</fullName>
    </alternativeName>
</protein>
<evidence type="ECO:0000313" key="8">
    <source>
        <dbReference type="Proteomes" id="UP000190188"/>
    </source>
</evidence>
<dbReference type="OrthoDB" id="2111097at2"/>
<keyword evidence="5 6" id="KW-0472">Membrane</keyword>
<comment type="similarity">
    <text evidence="6">Belongs to the LPG synthase family.</text>
</comment>
<feature type="transmembrane region" description="Helical" evidence="6">
    <location>
        <begin position="34"/>
        <end position="56"/>
    </location>
</feature>
<feature type="transmembrane region" description="Helical" evidence="6">
    <location>
        <begin position="214"/>
        <end position="233"/>
    </location>
</feature>
<dbReference type="PANTHER" id="PTHR39087">
    <property type="entry name" value="UPF0104 MEMBRANE PROTEIN MJ1595"/>
    <property type="match status" value="1"/>
</dbReference>
<evidence type="ECO:0000256" key="2">
    <source>
        <dbReference type="ARBA" id="ARBA00022475"/>
    </source>
</evidence>
<feature type="transmembrane region" description="Helical" evidence="6">
    <location>
        <begin position="268"/>
        <end position="286"/>
    </location>
</feature>
<proteinExistence type="inferred from homology"/>
<dbReference type="EC" id="2.3.2.3" evidence="6"/>
<feature type="transmembrane region" description="Helical" evidence="6">
    <location>
        <begin position="293"/>
        <end position="316"/>
    </location>
</feature>